<keyword evidence="4" id="KW-0663">Pyridoxal phosphate</keyword>
<evidence type="ECO:0000259" key="5">
    <source>
        <dbReference type="Pfam" id="PF00155"/>
    </source>
</evidence>
<dbReference type="NCBIfam" id="TIGR01141">
    <property type="entry name" value="hisC"/>
    <property type="match status" value="1"/>
</dbReference>
<dbReference type="CDD" id="cd00609">
    <property type="entry name" value="AAT_like"/>
    <property type="match status" value="1"/>
</dbReference>
<dbReference type="Gene3D" id="3.90.1150.10">
    <property type="entry name" value="Aspartate Aminotransferase, domain 1"/>
    <property type="match status" value="1"/>
</dbReference>
<dbReference type="InterPro" id="IPR015422">
    <property type="entry name" value="PyrdxlP-dep_Trfase_small"/>
</dbReference>
<sequence>MAFNARDLAVDGVRELQPYQPGKPVEELERDLGLSDIVKLASNENPRTSSDVIAKALAQQQSDTSRYPDGSGYTLKIRLSELLGVSTDQLTLGNGSNDVLELLVRAFVCPGQGVVVSEHSFAVYSLAACAVGADLKTAPARSWGHDLDAMLSLVDQNTRVVFIANPNNPTGTWVESETLLSFLDLVPATTIVVIDEAYYEYCEDPDFPNAIDLLNKYPFLVSTRTFSKIYGLAGMRVGYSVSSPAIADLLNRVRQPFNVNSFGLAAARLALDDAEFLAESQRLNTQGRNRIYAGFSELGLEYIPSTGNFVCVDLARPAKLVHETMLKQGVIVRPVANYGLPNHLRVTVGLPHENEKMIDAMTVALAS</sequence>
<dbReference type="InterPro" id="IPR004839">
    <property type="entry name" value="Aminotransferase_I/II_large"/>
</dbReference>
<reference evidence="6" key="1">
    <citation type="submission" date="2018-05" db="EMBL/GenBank/DDBJ databases">
        <authorList>
            <person name="Lanie J.A."/>
            <person name="Ng W.-L."/>
            <person name="Kazmierczak K.M."/>
            <person name="Andrzejewski T.M."/>
            <person name="Davidsen T.M."/>
            <person name="Wayne K.J."/>
            <person name="Tettelin H."/>
            <person name="Glass J.I."/>
            <person name="Rusch D."/>
            <person name="Podicherti R."/>
            <person name="Tsui H.-C.T."/>
            <person name="Winkler M.E."/>
        </authorList>
    </citation>
    <scope>NUCLEOTIDE SEQUENCE</scope>
</reference>
<dbReference type="InterPro" id="IPR015424">
    <property type="entry name" value="PyrdxlP-dep_Trfase"/>
</dbReference>
<evidence type="ECO:0000256" key="2">
    <source>
        <dbReference type="ARBA" id="ARBA00022576"/>
    </source>
</evidence>
<dbReference type="InterPro" id="IPR050106">
    <property type="entry name" value="HistidinolP_aminotransfase"/>
</dbReference>
<evidence type="ECO:0000256" key="3">
    <source>
        <dbReference type="ARBA" id="ARBA00022679"/>
    </source>
</evidence>
<dbReference type="InterPro" id="IPR005861">
    <property type="entry name" value="HisP_aminotrans"/>
</dbReference>
<keyword evidence="3" id="KW-0808">Transferase</keyword>
<dbReference type="GO" id="GO:0030170">
    <property type="term" value="F:pyridoxal phosphate binding"/>
    <property type="evidence" value="ECO:0007669"/>
    <property type="project" value="InterPro"/>
</dbReference>
<evidence type="ECO:0000256" key="1">
    <source>
        <dbReference type="ARBA" id="ARBA00001933"/>
    </source>
</evidence>
<dbReference type="AlphaFoldDB" id="A0A381PXG0"/>
<keyword evidence="2" id="KW-0032">Aminotransferase</keyword>
<gene>
    <name evidence="6" type="ORF">METZ01_LOCUS24178</name>
</gene>
<dbReference type="SUPFAM" id="SSF53383">
    <property type="entry name" value="PLP-dependent transferases"/>
    <property type="match status" value="1"/>
</dbReference>
<organism evidence="6">
    <name type="scientific">marine metagenome</name>
    <dbReference type="NCBI Taxonomy" id="408172"/>
    <lineage>
        <taxon>unclassified sequences</taxon>
        <taxon>metagenomes</taxon>
        <taxon>ecological metagenomes</taxon>
    </lineage>
</organism>
<dbReference type="HAMAP" id="MF_01023">
    <property type="entry name" value="HisC_aminotrans_2"/>
    <property type="match status" value="1"/>
</dbReference>
<protein>
    <recommendedName>
        <fullName evidence="5">Aminotransferase class I/classII large domain-containing protein</fullName>
    </recommendedName>
</protein>
<dbReference type="GO" id="GO:0004400">
    <property type="term" value="F:histidinol-phosphate transaminase activity"/>
    <property type="evidence" value="ECO:0007669"/>
    <property type="project" value="InterPro"/>
</dbReference>
<dbReference type="GO" id="GO:0000105">
    <property type="term" value="P:L-histidine biosynthetic process"/>
    <property type="evidence" value="ECO:0007669"/>
    <property type="project" value="InterPro"/>
</dbReference>
<dbReference type="PANTHER" id="PTHR43643:SF3">
    <property type="entry name" value="HISTIDINOL-PHOSPHATE AMINOTRANSFERASE"/>
    <property type="match status" value="1"/>
</dbReference>
<name>A0A381PXG0_9ZZZZ</name>
<dbReference type="InterPro" id="IPR015421">
    <property type="entry name" value="PyrdxlP-dep_Trfase_major"/>
</dbReference>
<comment type="cofactor">
    <cofactor evidence="1">
        <name>pyridoxal 5'-phosphate</name>
        <dbReference type="ChEBI" id="CHEBI:597326"/>
    </cofactor>
</comment>
<dbReference type="Gene3D" id="3.40.640.10">
    <property type="entry name" value="Type I PLP-dependent aspartate aminotransferase-like (Major domain)"/>
    <property type="match status" value="1"/>
</dbReference>
<evidence type="ECO:0000313" key="6">
    <source>
        <dbReference type="EMBL" id="SUZ71324.1"/>
    </source>
</evidence>
<dbReference type="EMBL" id="UINC01001117">
    <property type="protein sequence ID" value="SUZ71324.1"/>
    <property type="molecule type" value="Genomic_DNA"/>
</dbReference>
<dbReference type="Pfam" id="PF00155">
    <property type="entry name" value="Aminotran_1_2"/>
    <property type="match status" value="1"/>
</dbReference>
<dbReference type="PANTHER" id="PTHR43643">
    <property type="entry name" value="HISTIDINOL-PHOSPHATE AMINOTRANSFERASE 2"/>
    <property type="match status" value="1"/>
</dbReference>
<accession>A0A381PXG0</accession>
<feature type="domain" description="Aminotransferase class I/classII large" evidence="5">
    <location>
        <begin position="36"/>
        <end position="354"/>
    </location>
</feature>
<proteinExistence type="inferred from homology"/>
<evidence type="ECO:0000256" key="4">
    <source>
        <dbReference type="ARBA" id="ARBA00022898"/>
    </source>
</evidence>